<organism evidence="2 3">
    <name type="scientific">Adiantum capillus-veneris</name>
    <name type="common">Maidenhair fern</name>
    <dbReference type="NCBI Taxonomy" id="13818"/>
    <lineage>
        <taxon>Eukaryota</taxon>
        <taxon>Viridiplantae</taxon>
        <taxon>Streptophyta</taxon>
        <taxon>Embryophyta</taxon>
        <taxon>Tracheophyta</taxon>
        <taxon>Polypodiopsida</taxon>
        <taxon>Polypodiidae</taxon>
        <taxon>Polypodiales</taxon>
        <taxon>Pteridineae</taxon>
        <taxon>Pteridaceae</taxon>
        <taxon>Vittarioideae</taxon>
        <taxon>Adiantum</taxon>
    </lineage>
</organism>
<feature type="non-terminal residue" evidence="2">
    <location>
        <position position="260"/>
    </location>
</feature>
<dbReference type="EMBL" id="JABFUD020000005">
    <property type="protein sequence ID" value="KAI5079510.1"/>
    <property type="molecule type" value="Genomic_DNA"/>
</dbReference>
<dbReference type="PANTHER" id="PTHR36051">
    <property type="entry name" value="DYNAMIN"/>
    <property type="match status" value="1"/>
</dbReference>
<dbReference type="PANTHER" id="PTHR36051:SF2">
    <property type="entry name" value="DYNAMIN"/>
    <property type="match status" value="1"/>
</dbReference>
<sequence>QQEQERAALRLHNPFTLRVGQVFTGFGVGCGIGIGVGRAFNLRSIPVVGSVAGEAIGSFSSFKPHVDSLGKKLGIKNIQAGAGCGVGLGHGFGIGITLKPGTVLQLKQLMEQAFSSVNERVKSFAGSSGSEEGISAGSSGSQEGISNEERTLTVTDGKILPEIFSSKGLASMHSLESSMQNMSRAADKGQSSQEPTHGEVNRLQTENTILLTLLRHQAEIESLRKENAALKQTLVEAEGSSSRPKVLCDEAEHLTQDKRS</sequence>
<reference evidence="2 3" key="1">
    <citation type="submission" date="2021-01" db="EMBL/GenBank/DDBJ databases">
        <title>Adiantum capillus-veneris genome.</title>
        <authorList>
            <person name="Fang Y."/>
            <person name="Liao Q."/>
        </authorList>
    </citation>
    <scope>NUCLEOTIDE SEQUENCE [LARGE SCALE GENOMIC DNA]</scope>
    <source>
        <strain evidence="2">H3</strain>
        <tissue evidence="2">Leaf</tissue>
    </source>
</reference>
<keyword evidence="3" id="KW-1185">Reference proteome</keyword>
<feature type="compositionally biased region" description="Polar residues" evidence="1">
    <location>
        <begin position="174"/>
        <end position="195"/>
    </location>
</feature>
<accession>A0A9D4ZNR3</accession>
<feature type="region of interest" description="Disordered" evidence="1">
    <location>
        <begin position="174"/>
        <end position="202"/>
    </location>
</feature>
<evidence type="ECO:0000256" key="1">
    <source>
        <dbReference type="SAM" id="MobiDB-lite"/>
    </source>
</evidence>
<gene>
    <name evidence="2" type="ORF">GOP47_0004989</name>
</gene>
<name>A0A9D4ZNR3_ADICA</name>
<proteinExistence type="predicted"/>
<feature type="region of interest" description="Disordered" evidence="1">
    <location>
        <begin position="234"/>
        <end position="260"/>
    </location>
</feature>
<dbReference type="Proteomes" id="UP000886520">
    <property type="component" value="Chromosome 5"/>
</dbReference>
<dbReference type="AlphaFoldDB" id="A0A9D4ZNR3"/>
<dbReference type="OrthoDB" id="1934430at2759"/>
<comment type="caution">
    <text evidence="2">The sequence shown here is derived from an EMBL/GenBank/DDBJ whole genome shotgun (WGS) entry which is preliminary data.</text>
</comment>
<evidence type="ECO:0000313" key="2">
    <source>
        <dbReference type="EMBL" id="KAI5079510.1"/>
    </source>
</evidence>
<evidence type="ECO:0000313" key="3">
    <source>
        <dbReference type="Proteomes" id="UP000886520"/>
    </source>
</evidence>
<feature type="compositionally biased region" description="Low complexity" evidence="1">
    <location>
        <begin position="125"/>
        <end position="145"/>
    </location>
</feature>
<feature type="region of interest" description="Disordered" evidence="1">
    <location>
        <begin position="125"/>
        <end position="152"/>
    </location>
</feature>
<protein>
    <submittedName>
        <fullName evidence="2">Uncharacterized protein</fullName>
    </submittedName>
</protein>
<feature type="compositionally biased region" description="Basic and acidic residues" evidence="1">
    <location>
        <begin position="246"/>
        <end position="260"/>
    </location>
</feature>